<evidence type="ECO:0000256" key="5">
    <source>
        <dbReference type="ARBA" id="ARBA00048427"/>
    </source>
</evidence>
<evidence type="ECO:0000256" key="4">
    <source>
        <dbReference type="ARBA" id="ARBA00013432"/>
    </source>
</evidence>
<dbReference type="RefSeq" id="WP_106391426.1">
    <property type="nucleotide sequence ID" value="NZ_PVNK01000109.1"/>
</dbReference>
<evidence type="ECO:0000313" key="8">
    <source>
        <dbReference type="Proteomes" id="UP000237968"/>
    </source>
</evidence>
<dbReference type="SUPFAM" id="SSF69593">
    <property type="entry name" value="Glycerol-3-phosphate (1)-acyltransferase"/>
    <property type="match status" value="1"/>
</dbReference>
<dbReference type="Proteomes" id="UP000237968">
    <property type="component" value="Unassembled WGS sequence"/>
</dbReference>
<dbReference type="PANTHER" id="PTHR12563:SF17">
    <property type="entry name" value="DIHYDROXYACETONE PHOSPHATE ACYLTRANSFERASE"/>
    <property type="match status" value="1"/>
</dbReference>
<dbReference type="UniPathway" id="UPA00557">
    <property type="reaction ID" value="UER00612"/>
</dbReference>
<evidence type="ECO:0000256" key="1">
    <source>
        <dbReference type="ARBA" id="ARBA00004184"/>
    </source>
</evidence>
<reference evidence="7 8" key="1">
    <citation type="submission" date="2018-03" db="EMBL/GenBank/DDBJ databases">
        <title>Draft Genome Sequences of the Obligatory Marine Myxobacteria Enhygromyxa salina SWB005.</title>
        <authorList>
            <person name="Poehlein A."/>
            <person name="Moghaddam J.A."/>
            <person name="Harms H."/>
            <person name="Alanjari M."/>
            <person name="Koenig G.M."/>
            <person name="Daniel R."/>
            <person name="Schaeberle T.F."/>
        </authorList>
    </citation>
    <scope>NUCLEOTIDE SEQUENCE [LARGE SCALE GENOMIC DNA]</scope>
    <source>
        <strain evidence="7 8">SWB005</strain>
    </source>
</reference>
<comment type="pathway">
    <text evidence="2">Phospholipid metabolism; CDP-diacylglycerol biosynthesis; CDP-diacylglycerol from sn-glycerol 3-phosphate: step 1/3.</text>
</comment>
<dbReference type="SMART" id="SM00563">
    <property type="entry name" value="PlsC"/>
    <property type="match status" value="1"/>
</dbReference>
<dbReference type="GO" id="GO:0004366">
    <property type="term" value="F:glycerol-3-phosphate O-acyltransferase activity"/>
    <property type="evidence" value="ECO:0007669"/>
    <property type="project" value="UniProtKB-EC"/>
</dbReference>
<dbReference type="PANTHER" id="PTHR12563">
    <property type="entry name" value="GLYCEROL-3-PHOSPHATE ACYLTRANSFERASE"/>
    <property type="match status" value="1"/>
</dbReference>
<evidence type="ECO:0000313" key="7">
    <source>
        <dbReference type="EMBL" id="PRQ02901.1"/>
    </source>
</evidence>
<comment type="caution">
    <text evidence="7">The sequence shown here is derived from an EMBL/GenBank/DDBJ whole genome shotgun (WGS) entry which is preliminary data.</text>
</comment>
<dbReference type="GO" id="GO:0012505">
    <property type="term" value="C:endomembrane system"/>
    <property type="evidence" value="ECO:0007669"/>
    <property type="project" value="UniProtKB-SubCell"/>
</dbReference>
<gene>
    <name evidence="7" type="primary">plsB</name>
    <name evidence="7" type="ORF">ENSA5_19910</name>
</gene>
<comment type="catalytic activity">
    <reaction evidence="5">
        <text>sn-glycerol 3-phosphate + an acyl-CoA = a 1-acyl-sn-glycero-3-phosphate + CoA</text>
        <dbReference type="Rhea" id="RHEA:15325"/>
        <dbReference type="ChEBI" id="CHEBI:57287"/>
        <dbReference type="ChEBI" id="CHEBI:57597"/>
        <dbReference type="ChEBI" id="CHEBI:57970"/>
        <dbReference type="ChEBI" id="CHEBI:58342"/>
        <dbReference type="EC" id="2.3.1.15"/>
    </reaction>
</comment>
<proteinExistence type="predicted"/>
<name>A0A2S9YD17_9BACT</name>
<dbReference type="EC" id="2.3.1.15" evidence="3"/>
<evidence type="ECO:0000259" key="6">
    <source>
        <dbReference type="SMART" id="SM00563"/>
    </source>
</evidence>
<accession>A0A2S9YD17</accession>
<evidence type="ECO:0000256" key="3">
    <source>
        <dbReference type="ARBA" id="ARBA00013113"/>
    </source>
</evidence>
<protein>
    <recommendedName>
        <fullName evidence="4">Glycerol-3-phosphate acyltransferase</fullName>
        <ecNumber evidence="3">2.3.1.15</ecNumber>
    </recommendedName>
</protein>
<dbReference type="InterPro" id="IPR002123">
    <property type="entry name" value="Plipid/glycerol_acylTrfase"/>
</dbReference>
<feature type="domain" description="Phospholipid/glycerol acyltransferase" evidence="6">
    <location>
        <begin position="162"/>
        <end position="295"/>
    </location>
</feature>
<evidence type="ECO:0000256" key="2">
    <source>
        <dbReference type="ARBA" id="ARBA00004765"/>
    </source>
</evidence>
<dbReference type="Pfam" id="PF01553">
    <property type="entry name" value="Acyltransferase"/>
    <property type="match status" value="1"/>
</dbReference>
<dbReference type="EMBL" id="PVNK01000109">
    <property type="protein sequence ID" value="PRQ02901.1"/>
    <property type="molecule type" value="Genomic_DNA"/>
</dbReference>
<dbReference type="GO" id="GO:0016024">
    <property type="term" value="P:CDP-diacylglycerol biosynthetic process"/>
    <property type="evidence" value="ECO:0007669"/>
    <property type="project" value="UniProtKB-UniPathway"/>
</dbReference>
<dbReference type="AlphaFoldDB" id="A0A2S9YD17"/>
<dbReference type="OrthoDB" id="9806008at2"/>
<comment type="subcellular location">
    <subcellularLocation>
        <location evidence="1">Endomembrane system</location>
        <topology evidence="1">Peripheral membrane protein</topology>
    </subcellularLocation>
</comment>
<keyword evidence="8" id="KW-1185">Reference proteome</keyword>
<sequence>MLSVEQVAQVVSEVTGRIIERVSAPTLGLQAGRARSLAETINETLWWEQDRLSKADPTDEETIADKQFYADIRRQLPRVSEAEQRRLLERIVHRYANEIAGRFSPTFYNLAARVGPPMLSALLTGLSPRRLLERETIPRLEQHVIIEGEIANLGRLRERGTLVVTPTHSSNLDSLVIGFAVHALGLPPLTYGAGLNLFRNPIVGKFMHNLGAYTVDRRKRDPLYKQTLKAYASVSLEFGQDNLFFPGGTRSRSGAIERTLKKGLLGCSVSAYRNNLIRGRAKPDIYVVPCTISYPLVLEASTLIEDWLAEAGKSRYIIVDDEFSRWERWLDFLRGIFSLDLKIHIRFGHALDPFGNEVDGDGASRDPRGRPIDPRGYLEVDGELVEDPIRDAEYTRSLEQRILREFSTENVVHPTHVLAFACFELLRRGRPELDLYRLLGSVGPEQSLAMPEVEREIVALLDELDQRTRADQIRLSTVVGEAAARAEVAELVRAALRSFGTYHAKAVVERRGVRLHVCDAKLLFYYRNHLDGYGLRGAPTLVSSIGSGGARHG</sequence>
<organism evidence="7 8">
    <name type="scientific">Enhygromyxa salina</name>
    <dbReference type="NCBI Taxonomy" id="215803"/>
    <lineage>
        <taxon>Bacteria</taxon>
        <taxon>Pseudomonadati</taxon>
        <taxon>Myxococcota</taxon>
        <taxon>Polyangia</taxon>
        <taxon>Nannocystales</taxon>
        <taxon>Nannocystaceae</taxon>
        <taxon>Enhygromyxa</taxon>
    </lineage>
</organism>
<keyword evidence="7" id="KW-0012">Acyltransferase</keyword>
<keyword evidence="7" id="KW-0808">Transferase</keyword>
<dbReference type="InterPro" id="IPR022284">
    <property type="entry name" value="GPAT/DHAPAT"/>
</dbReference>